<accession>A0ABT0P5U6</accession>
<protein>
    <submittedName>
        <fullName evidence="1">Uncharacterized protein</fullName>
    </submittedName>
</protein>
<comment type="caution">
    <text evidence="1">The sequence shown here is derived from an EMBL/GenBank/DDBJ whole genome shotgun (WGS) entry which is preliminary data.</text>
</comment>
<dbReference type="Proteomes" id="UP001202052">
    <property type="component" value="Unassembled WGS sequence"/>
</dbReference>
<reference evidence="1 2" key="1">
    <citation type="submission" date="2022-05" db="EMBL/GenBank/DDBJ databases">
        <title>Genome Resource of Streptomyces lavenduligriseus GA1-1, a Strain with Broad-Spectrum Antifungal Activity against Phytopathogenic Fungi.</title>
        <authorList>
            <person name="Qi D."/>
        </authorList>
    </citation>
    <scope>NUCLEOTIDE SEQUENCE [LARGE SCALE GENOMIC DNA]</scope>
    <source>
        <strain evidence="1 2">GA1-1</strain>
    </source>
</reference>
<evidence type="ECO:0000313" key="2">
    <source>
        <dbReference type="Proteomes" id="UP001202052"/>
    </source>
</evidence>
<name>A0ABT0P5U6_9ACTN</name>
<proteinExistence type="predicted"/>
<dbReference type="EMBL" id="JAMCCK010000076">
    <property type="protein sequence ID" value="MCL3998756.1"/>
    <property type="molecule type" value="Genomic_DNA"/>
</dbReference>
<dbReference type="RefSeq" id="WP_249493326.1">
    <property type="nucleotide sequence ID" value="NZ_JAMCCK010000076.1"/>
</dbReference>
<organism evidence="1 2">
    <name type="scientific">Streptomyces lavenduligriseus</name>
    <dbReference type="NCBI Taxonomy" id="67315"/>
    <lineage>
        <taxon>Bacteria</taxon>
        <taxon>Bacillati</taxon>
        <taxon>Actinomycetota</taxon>
        <taxon>Actinomycetes</taxon>
        <taxon>Kitasatosporales</taxon>
        <taxon>Streptomycetaceae</taxon>
        <taxon>Streptomyces</taxon>
    </lineage>
</organism>
<keyword evidence="2" id="KW-1185">Reference proteome</keyword>
<sequence length="59" mass="6406">MTSTELAPTTPVRHRCAGPDVLTATGRADLRSAGRKLDESVPRNSRDSILENIASAWWA</sequence>
<evidence type="ECO:0000313" key="1">
    <source>
        <dbReference type="EMBL" id="MCL3998756.1"/>
    </source>
</evidence>
<gene>
    <name evidence="1" type="ORF">M4438_35540</name>
</gene>